<sequence>MKMFAKKCYLLRCLVLLLAAIFFVNIVMGLAGKSAFSFASQQKRDVYMFCPRSIFDKVYSDVEIQIFKSPFDFPFYVSKNPSDFFIAAFENDRLIFYYTNSRLFAGFSNIKIGTTVEKVKKSRLSFVDRFAIVRGNSTYTYNDNNLGQNYDVSIVKNSYYLFLFYDRIVNPNVVCGIFMVKKSLWDEFLLNEHPISSKKNVVQSLIFSLEKIQLLHLNSIRAYLQKPYFVFSDNLSKLARVHSQNMAKYNFFSHTDSFGKTPQDRFKSAGILYLKLGENIAMGTKLLPFFANHLLLNSKGHRQNIEGNFEIVGAGCALDPNYENVYYTQDFAVLRD</sequence>
<gene>
    <name evidence="2" type="ORF">SOJ16_002733</name>
</gene>
<dbReference type="InterPro" id="IPR035940">
    <property type="entry name" value="CAP_sf"/>
</dbReference>
<dbReference type="Pfam" id="PF00188">
    <property type="entry name" value="CAP"/>
    <property type="match status" value="1"/>
</dbReference>
<dbReference type="Proteomes" id="UP001322744">
    <property type="component" value="Chromosome"/>
</dbReference>
<feature type="domain" description="SCP" evidence="1">
    <location>
        <begin position="217"/>
        <end position="331"/>
    </location>
</feature>
<keyword evidence="3" id="KW-1185">Reference proteome</keyword>
<organism evidence="2 3">
    <name type="scientific">Anaerocellum danielii</name>
    <dbReference type="NCBI Taxonomy" id="1387557"/>
    <lineage>
        <taxon>Bacteria</taxon>
        <taxon>Bacillati</taxon>
        <taxon>Bacillota</taxon>
        <taxon>Bacillota incertae sedis</taxon>
        <taxon>Caldicellulosiruptorales</taxon>
        <taxon>Caldicellulosiruptoraceae</taxon>
        <taxon>Anaerocellum</taxon>
    </lineage>
</organism>
<evidence type="ECO:0000313" key="2">
    <source>
        <dbReference type="EMBL" id="WPX08820.1"/>
    </source>
</evidence>
<name>A0ABZ0U3I0_9FIRM</name>
<dbReference type="PANTHER" id="PTHR31157:SF1">
    <property type="entry name" value="SCP DOMAIN-CONTAINING PROTEIN"/>
    <property type="match status" value="1"/>
</dbReference>
<proteinExistence type="predicted"/>
<protein>
    <submittedName>
        <fullName evidence="2">CAP domain-containing protein</fullName>
    </submittedName>
</protein>
<evidence type="ECO:0000259" key="1">
    <source>
        <dbReference type="Pfam" id="PF00188"/>
    </source>
</evidence>
<dbReference type="Gene3D" id="3.40.33.10">
    <property type="entry name" value="CAP"/>
    <property type="match status" value="1"/>
</dbReference>
<dbReference type="EMBL" id="CP139957">
    <property type="protein sequence ID" value="WPX08820.1"/>
    <property type="molecule type" value="Genomic_DNA"/>
</dbReference>
<dbReference type="CDD" id="cd05379">
    <property type="entry name" value="CAP_bacterial"/>
    <property type="match status" value="1"/>
</dbReference>
<accession>A0ABZ0U3I0</accession>
<dbReference type="InterPro" id="IPR014044">
    <property type="entry name" value="CAP_dom"/>
</dbReference>
<dbReference type="SUPFAM" id="SSF55797">
    <property type="entry name" value="PR-1-like"/>
    <property type="match status" value="1"/>
</dbReference>
<evidence type="ECO:0000313" key="3">
    <source>
        <dbReference type="Proteomes" id="UP001322744"/>
    </source>
</evidence>
<dbReference type="PANTHER" id="PTHR31157">
    <property type="entry name" value="SCP DOMAIN-CONTAINING PROTEIN"/>
    <property type="match status" value="1"/>
</dbReference>
<reference evidence="2 3" key="1">
    <citation type="submission" date="2023-12" db="EMBL/GenBank/DDBJ databases">
        <authorList>
            <person name="Manesh M.J.H."/>
            <person name="Bing R.G."/>
            <person name="Willard D.J."/>
            <person name="Kelly R.M."/>
        </authorList>
    </citation>
    <scope>NUCLEOTIDE SEQUENCE [LARGE SCALE GENOMIC DNA]</scope>
    <source>
        <strain evidence="2 3">DSM 8977</strain>
    </source>
</reference>